<organism evidence="1 2">
    <name type="scientific">Drosophila gunungcola</name>
    <name type="common">fruit fly</name>
    <dbReference type="NCBI Taxonomy" id="103775"/>
    <lineage>
        <taxon>Eukaryota</taxon>
        <taxon>Metazoa</taxon>
        <taxon>Ecdysozoa</taxon>
        <taxon>Arthropoda</taxon>
        <taxon>Hexapoda</taxon>
        <taxon>Insecta</taxon>
        <taxon>Pterygota</taxon>
        <taxon>Neoptera</taxon>
        <taxon>Endopterygota</taxon>
        <taxon>Diptera</taxon>
        <taxon>Brachycera</taxon>
        <taxon>Muscomorpha</taxon>
        <taxon>Ephydroidea</taxon>
        <taxon>Drosophilidae</taxon>
        <taxon>Drosophila</taxon>
        <taxon>Sophophora</taxon>
    </lineage>
</organism>
<protein>
    <submittedName>
        <fullName evidence="1">Uncharacterized protein</fullName>
    </submittedName>
</protein>
<proteinExistence type="predicted"/>
<evidence type="ECO:0000313" key="2">
    <source>
        <dbReference type="Proteomes" id="UP001059596"/>
    </source>
</evidence>
<gene>
    <name evidence="1" type="ORF">M5D96_009548</name>
</gene>
<reference evidence="1" key="1">
    <citation type="journal article" date="2023" name="Genome Biol. Evol.">
        <title>Long-read-based Genome Assembly of Drosophila gunungcola Reveals Fewer Chemosensory Genes in Flower-breeding Species.</title>
        <authorList>
            <person name="Negi A."/>
            <person name="Liao B.Y."/>
            <person name="Yeh S.D."/>
        </authorList>
    </citation>
    <scope>NUCLEOTIDE SEQUENCE</scope>
    <source>
        <strain evidence="1">Sukarami</strain>
    </source>
</reference>
<accession>A0A9Q0BLZ9</accession>
<name>A0A9Q0BLZ9_9MUSC</name>
<keyword evidence="2" id="KW-1185">Reference proteome</keyword>
<sequence>MQGAGGESQGESGMKCGGVWAGTDNVSVLLQQAADNKWQRCQRRPSFSCQLSPAPGALATRPSTSWAQSSAVDVAGASCAAGQRISVQCEMRSRG</sequence>
<dbReference type="AlphaFoldDB" id="A0A9Q0BLZ9"/>
<evidence type="ECO:0000313" key="1">
    <source>
        <dbReference type="EMBL" id="KAI8037412.1"/>
    </source>
</evidence>
<dbReference type="Proteomes" id="UP001059596">
    <property type="component" value="Unassembled WGS sequence"/>
</dbReference>
<dbReference type="EMBL" id="JAMKOV010000012">
    <property type="protein sequence ID" value="KAI8037412.1"/>
    <property type="molecule type" value="Genomic_DNA"/>
</dbReference>
<comment type="caution">
    <text evidence="1">The sequence shown here is derived from an EMBL/GenBank/DDBJ whole genome shotgun (WGS) entry which is preliminary data.</text>
</comment>